<reference evidence="2 3" key="1">
    <citation type="submission" date="2019-08" db="EMBL/GenBank/DDBJ databases">
        <title>Complete genome sequence of Thermosulfurimonas marina SU872T, an anaerobic thermophilic chemolithoautotrophic bacterium isolated from a shallow marine hydrothermal vent.</title>
        <authorList>
            <person name="Allioux M."/>
            <person name="Jebbar M."/>
            <person name="Slobodkina G."/>
            <person name="Slobodkin A."/>
            <person name="Moalic Y."/>
            <person name="Frolova A."/>
            <person name="Shao Z."/>
            <person name="Alain K."/>
        </authorList>
    </citation>
    <scope>NUCLEOTIDE SEQUENCE [LARGE SCALE GENOMIC DNA]</scope>
    <source>
        <strain evidence="2 3">SU872</strain>
    </source>
</reference>
<dbReference type="PANTHER" id="PTHR34504">
    <property type="entry name" value="ANTITOXIN HICB"/>
    <property type="match status" value="1"/>
</dbReference>
<protein>
    <submittedName>
        <fullName evidence="2">Type II toxin-antitoxin system HicB family antitoxin</fullName>
    </submittedName>
</protein>
<dbReference type="Proteomes" id="UP000501253">
    <property type="component" value="Chromosome"/>
</dbReference>
<accession>A0A6H1WV66</accession>
<dbReference type="SUPFAM" id="SSF143100">
    <property type="entry name" value="TTHA1013/TTHA0281-like"/>
    <property type="match status" value="1"/>
</dbReference>
<proteinExistence type="predicted"/>
<evidence type="ECO:0000313" key="2">
    <source>
        <dbReference type="EMBL" id="QJA06996.1"/>
    </source>
</evidence>
<dbReference type="InterPro" id="IPR035069">
    <property type="entry name" value="TTHA1013/TTHA0281-like"/>
</dbReference>
<dbReference type="InterPro" id="IPR031807">
    <property type="entry name" value="HicB-like"/>
</dbReference>
<dbReference type="AlphaFoldDB" id="A0A6H1WV66"/>
<name>A0A6H1WV66_9BACT</name>
<dbReference type="Gene3D" id="3.30.160.250">
    <property type="match status" value="1"/>
</dbReference>
<evidence type="ECO:0000259" key="1">
    <source>
        <dbReference type="Pfam" id="PF15919"/>
    </source>
</evidence>
<feature type="domain" description="HicB-like antitoxin of toxin-antitoxin system" evidence="1">
    <location>
        <begin position="3"/>
        <end position="63"/>
    </location>
</feature>
<dbReference type="PANTHER" id="PTHR34504:SF4">
    <property type="entry name" value="ANTITOXIN HICB"/>
    <property type="match status" value="1"/>
</dbReference>
<evidence type="ECO:0000313" key="3">
    <source>
        <dbReference type="Proteomes" id="UP000501253"/>
    </source>
</evidence>
<keyword evidence="3" id="KW-1185">Reference proteome</keyword>
<dbReference type="KEGG" id="tmai:FVE67_06765"/>
<dbReference type="Pfam" id="PF15919">
    <property type="entry name" value="HicB_lk_antitox"/>
    <property type="match status" value="1"/>
</dbReference>
<dbReference type="EMBL" id="CP042909">
    <property type="protein sequence ID" value="QJA06996.1"/>
    <property type="molecule type" value="Genomic_DNA"/>
</dbReference>
<dbReference type="InterPro" id="IPR051404">
    <property type="entry name" value="TA_system_antitoxin"/>
</dbReference>
<gene>
    <name evidence="2" type="ORF">FVE67_06765</name>
</gene>
<organism evidence="2 3">
    <name type="scientific">Thermosulfurimonas marina</name>
    <dbReference type="NCBI Taxonomy" id="2047767"/>
    <lineage>
        <taxon>Bacteria</taxon>
        <taxon>Pseudomonadati</taxon>
        <taxon>Thermodesulfobacteriota</taxon>
        <taxon>Thermodesulfobacteria</taxon>
        <taxon>Thermodesulfobacteriales</taxon>
        <taxon>Thermodesulfobacteriaceae</taxon>
        <taxon>Thermosulfurimonas</taxon>
    </lineage>
</organism>
<sequence>MNFTVILEPDPSGGYVVSCPELPGCYSQGETVGEALENIKEAILLTLEDLADSREPLPEPRQVLVSTVSVSLR</sequence>